<organism evidence="1 2">
    <name type="scientific">Sphingobacterium corticibacterium</name>
    <dbReference type="NCBI Taxonomy" id="2484746"/>
    <lineage>
        <taxon>Bacteria</taxon>
        <taxon>Pseudomonadati</taxon>
        <taxon>Bacteroidota</taxon>
        <taxon>Sphingobacteriia</taxon>
        <taxon>Sphingobacteriales</taxon>
        <taxon>Sphingobacteriaceae</taxon>
        <taxon>Sphingobacterium</taxon>
    </lineage>
</organism>
<dbReference type="AlphaFoldDB" id="A0A4Q6XR51"/>
<dbReference type="EMBL" id="SGIT01000001">
    <property type="protein sequence ID" value="RZF62225.1"/>
    <property type="molecule type" value="Genomic_DNA"/>
</dbReference>
<evidence type="ECO:0000313" key="2">
    <source>
        <dbReference type="Proteomes" id="UP000292855"/>
    </source>
</evidence>
<dbReference type="Proteomes" id="UP000292855">
    <property type="component" value="Unassembled WGS sequence"/>
</dbReference>
<dbReference type="RefSeq" id="WP_130140454.1">
    <property type="nucleotide sequence ID" value="NZ_SGIT01000001.1"/>
</dbReference>
<protein>
    <submittedName>
        <fullName evidence="1">Uncharacterized protein</fullName>
    </submittedName>
</protein>
<reference evidence="1 2" key="1">
    <citation type="submission" date="2019-02" db="EMBL/GenBank/DDBJ databases">
        <authorList>
            <person name="Li Y."/>
        </authorList>
    </citation>
    <scope>NUCLEOTIDE SEQUENCE [LARGE SCALE GENOMIC DNA]</scope>
    <source>
        <strain evidence="1 2">30C10-4-7</strain>
    </source>
</reference>
<proteinExistence type="predicted"/>
<comment type="caution">
    <text evidence="1">The sequence shown here is derived from an EMBL/GenBank/DDBJ whole genome shotgun (WGS) entry which is preliminary data.</text>
</comment>
<accession>A0A4Q6XR51</accession>
<keyword evidence="2" id="KW-1185">Reference proteome</keyword>
<dbReference type="PROSITE" id="PS51257">
    <property type="entry name" value="PROKAR_LIPOPROTEIN"/>
    <property type="match status" value="1"/>
</dbReference>
<sequence>MKRYVFFTLIISLLFFGCSKDEDSGDRIEGLIHFQLNGEDVKYDFGVNGNDPPSEDIVHFVTVWGEGEPGHNGVRPNISFQLIHEHIQEGVTYTSADTEMLYSELTIPTSGGLREFSATNKGGSLKLTVTELGHYGVKGTFSGTLTTGSYAPPFTSITITNGRFEAPYNYR</sequence>
<evidence type="ECO:0000313" key="1">
    <source>
        <dbReference type="EMBL" id="RZF62225.1"/>
    </source>
</evidence>
<dbReference type="OrthoDB" id="768633at2"/>
<name>A0A4Q6XR51_9SPHI</name>
<gene>
    <name evidence="1" type="ORF">EWE74_05325</name>
</gene>